<dbReference type="Gene3D" id="3.60.10.10">
    <property type="entry name" value="Endonuclease/exonuclease/phosphatase"/>
    <property type="match status" value="1"/>
</dbReference>
<feature type="region of interest" description="Disordered" evidence="1">
    <location>
        <begin position="1"/>
        <end position="55"/>
    </location>
</feature>
<accession>A0A8D2LL16</accession>
<name>A0A8D2LL16_VARKO</name>
<sequence length="341" mass="38537">MDSTKRQKVMTPEDEPLRSEGVQYATGEEQRASTSSTKKNEATRSKPKGHSVADVSGGERKVCCYKDLYCIGTWNVRSVNQGKLDVVKQEMTRLNIDILGISELKWTGMGKFNSDDHQVYYCGQESLRRSGVAFIVNKRVGKAVLGYNLQNDRTISVRIQGKPFNITIVQVYAPTTDAEEAEADRFYEGLQHFLELTPKNDVLIIMGDWNAKVGSQKITGITGKFGLGVQNEAGHRLVEFCQENTMVIANTLFQQPKRRLYTWTSPDGQHKNQIDYVFCSQRWRSSIKSVKIRPGADCGSDHELLVAKFRLKLKKVGKSTRPLSYDLNHIADKYTVEVTNR</sequence>
<dbReference type="GO" id="GO:0003824">
    <property type="term" value="F:catalytic activity"/>
    <property type="evidence" value="ECO:0007669"/>
    <property type="project" value="InterPro"/>
</dbReference>
<dbReference type="InterPro" id="IPR005135">
    <property type="entry name" value="Endo/exonuclease/phosphatase"/>
</dbReference>
<dbReference type="InterPro" id="IPR036691">
    <property type="entry name" value="Endo/exonu/phosph_ase_sf"/>
</dbReference>
<proteinExistence type="predicted"/>
<evidence type="ECO:0000313" key="3">
    <source>
        <dbReference type="Ensembl" id="ENSVKKP00000023696.1"/>
    </source>
</evidence>
<reference evidence="3" key="2">
    <citation type="submission" date="2025-09" db="UniProtKB">
        <authorList>
            <consortium name="Ensembl"/>
        </authorList>
    </citation>
    <scope>IDENTIFICATION</scope>
</reference>
<protein>
    <recommendedName>
        <fullName evidence="2">Endonuclease/exonuclease/phosphatase domain-containing protein</fullName>
    </recommendedName>
</protein>
<dbReference type="Ensembl" id="ENSVKKT00000024279.1">
    <property type="protein sequence ID" value="ENSVKKP00000023696.1"/>
    <property type="gene ID" value="ENSVKKG00000015648.1"/>
</dbReference>
<evidence type="ECO:0000256" key="1">
    <source>
        <dbReference type="SAM" id="MobiDB-lite"/>
    </source>
</evidence>
<dbReference type="Pfam" id="PF03372">
    <property type="entry name" value="Exo_endo_phos"/>
    <property type="match status" value="1"/>
</dbReference>
<dbReference type="InterPro" id="IPR027124">
    <property type="entry name" value="Swc5/CFDP1/2"/>
</dbReference>
<dbReference type="Proteomes" id="UP000694545">
    <property type="component" value="Unplaced"/>
</dbReference>
<reference evidence="3" key="1">
    <citation type="submission" date="2025-08" db="UniProtKB">
        <authorList>
            <consortium name="Ensembl"/>
        </authorList>
    </citation>
    <scope>IDENTIFICATION</scope>
</reference>
<dbReference type="PANTHER" id="PTHR23227:SF85">
    <property type="entry name" value="CRANIOFACIAL DEVELOPMENT PROTEIN 2"/>
    <property type="match status" value="1"/>
</dbReference>
<dbReference type="AlphaFoldDB" id="A0A8D2LL16"/>
<dbReference type="CDD" id="cd09076">
    <property type="entry name" value="L1-EN"/>
    <property type="match status" value="1"/>
</dbReference>
<dbReference type="SUPFAM" id="SSF56219">
    <property type="entry name" value="DNase I-like"/>
    <property type="match status" value="1"/>
</dbReference>
<keyword evidence="4" id="KW-1185">Reference proteome</keyword>
<evidence type="ECO:0000313" key="4">
    <source>
        <dbReference type="Proteomes" id="UP000694545"/>
    </source>
</evidence>
<organism evidence="3 4">
    <name type="scientific">Varanus komodoensis</name>
    <name type="common">Komodo dragon</name>
    <dbReference type="NCBI Taxonomy" id="61221"/>
    <lineage>
        <taxon>Eukaryota</taxon>
        <taxon>Metazoa</taxon>
        <taxon>Chordata</taxon>
        <taxon>Craniata</taxon>
        <taxon>Vertebrata</taxon>
        <taxon>Euteleostomi</taxon>
        <taxon>Lepidosauria</taxon>
        <taxon>Squamata</taxon>
        <taxon>Bifurcata</taxon>
        <taxon>Unidentata</taxon>
        <taxon>Episquamata</taxon>
        <taxon>Toxicofera</taxon>
        <taxon>Anguimorpha</taxon>
        <taxon>Paleoanguimorpha</taxon>
        <taxon>Varanoidea</taxon>
        <taxon>Varanidae</taxon>
        <taxon>Varanus</taxon>
    </lineage>
</organism>
<evidence type="ECO:0000259" key="2">
    <source>
        <dbReference type="Pfam" id="PF03372"/>
    </source>
</evidence>
<dbReference type="PANTHER" id="PTHR23227">
    <property type="entry name" value="BUCENTAUR RELATED"/>
    <property type="match status" value="1"/>
</dbReference>
<feature type="domain" description="Endonuclease/exonuclease/phosphatase" evidence="2">
    <location>
        <begin position="72"/>
        <end position="302"/>
    </location>
</feature>
<dbReference type="OMA" id="RVPDEPW"/>